<dbReference type="PANTHER" id="PTHR43673">
    <property type="entry name" value="NAD(P)H NITROREDUCTASE YDGI-RELATED"/>
    <property type="match status" value="1"/>
</dbReference>
<feature type="domain" description="Nitroreductase" evidence="3">
    <location>
        <begin position="21"/>
        <end position="80"/>
    </location>
</feature>
<dbReference type="SUPFAM" id="SSF55469">
    <property type="entry name" value="FMN-dependent nitroreductase-like"/>
    <property type="match status" value="1"/>
</dbReference>
<dbReference type="Gene3D" id="3.40.109.10">
    <property type="entry name" value="NADH Oxidase"/>
    <property type="match status" value="1"/>
</dbReference>
<reference evidence="4 5" key="1">
    <citation type="submission" date="2020-07" db="EMBL/GenBank/DDBJ databases">
        <title>Genomic Encyclopedia of Type Strains, Phase IV (KMG-V): Genome sequencing to study the core and pangenomes of soil and plant-associated prokaryotes.</title>
        <authorList>
            <person name="Whitman W."/>
        </authorList>
    </citation>
    <scope>NUCLEOTIDE SEQUENCE [LARGE SCALE GENOMIC DNA]</scope>
    <source>
        <strain evidence="4 5">X4EP2</strain>
    </source>
</reference>
<dbReference type="InterPro" id="IPR000415">
    <property type="entry name" value="Nitroreductase-like"/>
</dbReference>
<comment type="caution">
    <text evidence="4">The sequence shown here is derived from an EMBL/GenBank/DDBJ whole genome shotgun (WGS) entry which is preliminary data.</text>
</comment>
<dbReference type="GO" id="GO:0016491">
    <property type="term" value="F:oxidoreductase activity"/>
    <property type="evidence" value="ECO:0007669"/>
    <property type="project" value="UniProtKB-KW"/>
</dbReference>
<dbReference type="Pfam" id="PF00881">
    <property type="entry name" value="Nitroreductase"/>
    <property type="match status" value="1"/>
</dbReference>
<sequence length="202" mass="21812">MSQDLEAVKHGPADSGVEDIILKRWSPRAFSDKAVSSADLTKIFTAAGWAASSYGESPWRFLVGRKGDETYAKILDSLVEFNQGWAKSAPVLILSAGKKTFTQNGQPNWYALHDTGAASATLSLEAIALGIHTHGMGGFDKDKARANFNIPDDFEIGAVWALGYLGDPDSLSGGMQQAEKAPRSRKPLHEFVFAAWDEPATL</sequence>
<evidence type="ECO:0000256" key="2">
    <source>
        <dbReference type="ARBA" id="ARBA00023002"/>
    </source>
</evidence>
<protein>
    <submittedName>
        <fullName evidence="4">Nitroreductase</fullName>
    </submittedName>
</protein>
<name>A0A7Y9PEI3_9BACT</name>
<gene>
    <name evidence="4" type="ORF">HDF17_000512</name>
</gene>
<dbReference type="CDD" id="cd02138">
    <property type="entry name" value="TdsD-like"/>
    <property type="match status" value="1"/>
</dbReference>
<dbReference type="InterPro" id="IPR029479">
    <property type="entry name" value="Nitroreductase"/>
</dbReference>
<dbReference type="PANTHER" id="PTHR43673:SF10">
    <property type="entry name" value="NADH DEHYDROGENASE_NAD(P)H NITROREDUCTASE XCC3605-RELATED"/>
    <property type="match status" value="1"/>
</dbReference>
<dbReference type="Proteomes" id="UP000589520">
    <property type="component" value="Unassembled WGS sequence"/>
</dbReference>
<dbReference type="EMBL" id="JACCCW010000001">
    <property type="protein sequence ID" value="NYF78225.1"/>
    <property type="molecule type" value="Genomic_DNA"/>
</dbReference>
<comment type="similarity">
    <text evidence="1">Belongs to the nitroreductase family.</text>
</comment>
<keyword evidence="2" id="KW-0560">Oxidoreductase</keyword>
<organism evidence="4 5">
    <name type="scientific">Granulicella arctica</name>
    <dbReference type="NCBI Taxonomy" id="940613"/>
    <lineage>
        <taxon>Bacteria</taxon>
        <taxon>Pseudomonadati</taxon>
        <taxon>Acidobacteriota</taxon>
        <taxon>Terriglobia</taxon>
        <taxon>Terriglobales</taxon>
        <taxon>Acidobacteriaceae</taxon>
        <taxon>Granulicella</taxon>
    </lineage>
</organism>
<dbReference type="AlphaFoldDB" id="A0A7Y9PEI3"/>
<evidence type="ECO:0000313" key="5">
    <source>
        <dbReference type="Proteomes" id="UP000589520"/>
    </source>
</evidence>
<dbReference type="RefSeq" id="WP_179487464.1">
    <property type="nucleotide sequence ID" value="NZ_JACCCW010000001.1"/>
</dbReference>
<accession>A0A7Y9PEI3</accession>
<evidence type="ECO:0000313" key="4">
    <source>
        <dbReference type="EMBL" id="NYF78225.1"/>
    </source>
</evidence>
<proteinExistence type="inferred from homology"/>
<evidence type="ECO:0000259" key="3">
    <source>
        <dbReference type="Pfam" id="PF00881"/>
    </source>
</evidence>
<evidence type="ECO:0000256" key="1">
    <source>
        <dbReference type="ARBA" id="ARBA00007118"/>
    </source>
</evidence>
<keyword evidence="5" id="KW-1185">Reference proteome</keyword>